<dbReference type="PANTHER" id="PTHR20837:SF7">
    <property type="entry name" value="COILED-COIL AND C2 DOMAIN-CONTAINING PROTEIN 2A"/>
    <property type="match status" value="1"/>
</dbReference>
<dbReference type="EMBL" id="JAHRIO010060748">
    <property type="protein sequence ID" value="MEQ2178269.1"/>
    <property type="molecule type" value="Genomic_DNA"/>
</dbReference>
<dbReference type="Proteomes" id="UP001476798">
    <property type="component" value="Unassembled WGS sequence"/>
</dbReference>
<dbReference type="PANTHER" id="PTHR20837">
    <property type="entry name" value="CENTROSOMAL PROTEIN-RELATED"/>
    <property type="match status" value="1"/>
</dbReference>
<accession>A0ABV0P3I4</accession>
<proteinExistence type="predicted"/>
<comment type="caution">
    <text evidence="1">The sequence shown here is derived from an EMBL/GenBank/DDBJ whole genome shotgun (WGS) entry which is preliminary data.</text>
</comment>
<keyword evidence="2" id="KW-1185">Reference proteome</keyword>
<sequence>MLLTESVFSEIVNSYLPQAFKQLDVDVSGMIFSHHPLFSREHVLASRLAQLYDQYLSRQHNNLTGHLTDKKQVQRCWLCNTPVLLLDVFLRGRNRSTRQLRDTEQEKDRTLLKSIIKVWKEVKSLREFQKFTNTPFKLYLRR</sequence>
<dbReference type="InterPro" id="IPR052434">
    <property type="entry name" value="Tectonic-like_complex_comp"/>
</dbReference>
<name>A0ABV0P3I4_9TELE</name>
<organism evidence="1 2">
    <name type="scientific">Goodea atripinnis</name>
    <dbReference type="NCBI Taxonomy" id="208336"/>
    <lineage>
        <taxon>Eukaryota</taxon>
        <taxon>Metazoa</taxon>
        <taxon>Chordata</taxon>
        <taxon>Craniata</taxon>
        <taxon>Vertebrata</taxon>
        <taxon>Euteleostomi</taxon>
        <taxon>Actinopterygii</taxon>
        <taxon>Neopterygii</taxon>
        <taxon>Teleostei</taxon>
        <taxon>Neoteleostei</taxon>
        <taxon>Acanthomorphata</taxon>
        <taxon>Ovalentaria</taxon>
        <taxon>Atherinomorphae</taxon>
        <taxon>Cyprinodontiformes</taxon>
        <taxon>Goodeidae</taxon>
        <taxon>Goodea</taxon>
    </lineage>
</organism>
<evidence type="ECO:0000313" key="1">
    <source>
        <dbReference type="EMBL" id="MEQ2178269.1"/>
    </source>
</evidence>
<evidence type="ECO:0000313" key="2">
    <source>
        <dbReference type="Proteomes" id="UP001476798"/>
    </source>
</evidence>
<gene>
    <name evidence="1" type="primary">CC2D2A</name>
    <name evidence="1" type="ORF">GOODEAATRI_012264</name>
</gene>
<reference evidence="1 2" key="1">
    <citation type="submission" date="2021-06" db="EMBL/GenBank/DDBJ databases">
        <authorList>
            <person name="Palmer J.M."/>
        </authorList>
    </citation>
    <scope>NUCLEOTIDE SEQUENCE [LARGE SCALE GENOMIC DNA]</scope>
    <source>
        <strain evidence="1 2">GA_2019</strain>
        <tissue evidence="1">Muscle</tissue>
    </source>
</reference>
<protein>
    <submittedName>
        <fullName evidence="1">Coiled-coil and C2 domain-containing protein 2A</fullName>
    </submittedName>
</protein>